<sequence length="159" mass="18310">MELEDMSCKHTTRMCTYVCAGTCGKDLLGIYFRSRPARLSVHRPRIFPTSTQYTMSRLRDEVLGNITGREGNGPIKTYIHKVYDWNDIQEAHRETEENKNIGKIIVNRFVFLRVMSNRDTPYLVHLPPVTHSLMCGDLFLRLSRLGGLSKPRSGLRLLI</sequence>
<dbReference type="AlphaFoldDB" id="A0AA39UM22"/>
<comment type="caution">
    <text evidence="1">The sequence shown here is derived from an EMBL/GenBank/DDBJ whole genome shotgun (WGS) entry which is preliminary data.</text>
</comment>
<dbReference type="Pfam" id="PF13602">
    <property type="entry name" value="ADH_zinc_N_2"/>
    <property type="match status" value="1"/>
</dbReference>
<proteinExistence type="predicted"/>
<evidence type="ECO:0000313" key="1">
    <source>
        <dbReference type="EMBL" id="KAK0488624.1"/>
    </source>
</evidence>
<protein>
    <submittedName>
        <fullName evidence="1">Uncharacterized protein</fullName>
    </submittedName>
</protein>
<dbReference type="EMBL" id="JAUEPR010000002">
    <property type="protein sequence ID" value="KAK0488624.1"/>
    <property type="molecule type" value="Genomic_DNA"/>
</dbReference>
<accession>A0AA39UM22</accession>
<gene>
    <name evidence="1" type="ORF">IW261DRAFT_361493</name>
</gene>
<name>A0AA39UM22_9AGAR</name>
<evidence type="ECO:0000313" key="2">
    <source>
        <dbReference type="Proteomes" id="UP001175227"/>
    </source>
</evidence>
<dbReference type="Proteomes" id="UP001175227">
    <property type="component" value="Unassembled WGS sequence"/>
</dbReference>
<organism evidence="1 2">
    <name type="scientific">Armillaria novae-zelandiae</name>
    <dbReference type="NCBI Taxonomy" id="153914"/>
    <lineage>
        <taxon>Eukaryota</taxon>
        <taxon>Fungi</taxon>
        <taxon>Dikarya</taxon>
        <taxon>Basidiomycota</taxon>
        <taxon>Agaricomycotina</taxon>
        <taxon>Agaricomycetes</taxon>
        <taxon>Agaricomycetidae</taxon>
        <taxon>Agaricales</taxon>
        <taxon>Marasmiineae</taxon>
        <taxon>Physalacriaceae</taxon>
        <taxon>Armillaria</taxon>
    </lineage>
</organism>
<keyword evidence="2" id="KW-1185">Reference proteome</keyword>
<reference evidence="1" key="1">
    <citation type="submission" date="2023-06" db="EMBL/GenBank/DDBJ databases">
        <authorList>
            <consortium name="Lawrence Berkeley National Laboratory"/>
            <person name="Ahrendt S."/>
            <person name="Sahu N."/>
            <person name="Indic B."/>
            <person name="Wong-Bajracharya J."/>
            <person name="Merenyi Z."/>
            <person name="Ke H.-M."/>
            <person name="Monk M."/>
            <person name="Kocsube S."/>
            <person name="Drula E."/>
            <person name="Lipzen A."/>
            <person name="Balint B."/>
            <person name="Henrissat B."/>
            <person name="Andreopoulos B."/>
            <person name="Martin F.M."/>
            <person name="Harder C.B."/>
            <person name="Rigling D."/>
            <person name="Ford K.L."/>
            <person name="Foster G.D."/>
            <person name="Pangilinan J."/>
            <person name="Papanicolaou A."/>
            <person name="Barry K."/>
            <person name="LaButti K."/>
            <person name="Viragh M."/>
            <person name="Koriabine M."/>
            <person name="Yan M."/>
            <person name="Riley R."/>
            <person name="Champramary S."/>
            <person name="Plett K.L."/>
            <person name="Tsai I.J."/>
            <person name="Slot J."/>
            <person name="Sipos G."/>
            <person name="Plett J."/>
            <person name="Nagy L.G."/>
            <person name="Grigoriev I.V."/>
        </authorList>
    </citation>
    <scope>NUCLEOTIDE SEQUENCE</scope>
    <source>
        <strain evidence="1">ICMP 16352</strain>
    </source>
</reference>
<dbReference type="Gene3D" id="3.90.180.10">
    <property type="entry name" value="Medium-chain alcohol dehydrogenases, catalytic domain"/>
    <property type="match status" value="1"/>
</dbReference>